<feature type="transmembrane region" description="Helical" evidence="2">
    <location>
        <begin position="32"/>
        <end position="54"/>
    </location>
</feature>
<dbReference type="Proteomes" id="UP000291088">
    <property type="component" value="Unassembled WGS sequence"/>
</dbReference>
<sequence length="74" mass="7772">MQDQGGDHFTPFGARVPAPIAEPPRRSAPVSLSHMMLVAAVTGLCFAAGSFTLLASVNRLAVRPAPQLQAWSAE</sequence>
<evidence type="ECO:0000313" key="3">
    <source>
        <dbReference type="EMBL" id="RYC10143.1"/>
    </source>
</evidence>
<keyword evidence="2" id="KW-1133">Transmembrane helix</keyword>
<name>A0A4Q2SX03_9HYPH</name>
<comment type="caution">
    <text evidence="3">The sequence shown here is derived from an EMBL/GenBank/DDBJ whole genome shotgun (WGS) entry which is preliminary data.</text>
</comment>
<evidence type="ECO:0000313" key="4">
    <source>
        <dbReference type="Proteomes" id="UP000291088"/>
    </source>
</evidence>
<gene>
    <name evidence="3" type="ORF">EUU22_18935</name>
</gene>
<accession>A0A4Q2SX03</accession>
<dbReference type="EMBL" id="SDVB01000253">
    <property type="protein sequence ID" value="RYC10143.1"/>
    <property type="molecule type" value="Genomic_DNA"/>
</dbReference>
<organism evidence="3 4">
    <name type="scientific">Ciceribacter ferrooxidans</name>
    <dbReference type="NCBI Taxonomy" id="2509717"/>
    <lineage>
        <taxon>Bacteria</taxon>
        <taxon>Pseudomonadati</taxon>
        <taxon>Pseudomonadota</taxon>
        <taxon>Alphaproteobacteria</taxon>
        <taxon>Hyphomicrobiales</taxon>
        <taxon>Rhizobiaceae</taxon>
        <taxon>Ciceribacter</taxon>
    </lineage>
</organism>
<keyword evidence="2" id="KW-0472">Membrane</keyword>
<keyword evidence="2" id="KW-0812">Transmembrane</keyword>
<proteinExistence type="predicted"/>
<dbReference type="AlphaFoldDB" id="A0A4Q2SX03"/>
<keyword evidence="4" id="KW-1185">Reference proteome</keyword>
<feature type="region of interest" description="Disordered" evidence="1">
    <location>
        <begin position="1"/>
        <end position="25"/>
    </location>
</feature>
<evidence type="ECO:0000256" key="2">
    <source>
        <dbReference type="SAM" id="Phobius"/>
    </source>
</evidence>
<dbReference type="RefSeq" id="WP_129333535.1">
    <property type="nucleotide sequence ID" value="NZ_SDVB01000253.1"/>
</dbReference>
<evidence type="ECO:0000256" key="1">
    <source>
        <dbReference type="SAM" id="MobiDB-lite"/>
    </source>
</evidence>
<reference evidence="3 4" key="1">
    <citation type="submission" date="2019-01" db="EMBL/GenBank/DDBJ databases">
        <authorList>
            <person name="Deng T."/>
        </authorList>
    </citation>
    <scope>NUCLEOTIDE SEQUENCE [LARGE SCALE GENOMIC DNA]</scope>
    <source>
        <strain evidence="3 4">F8825</strain>
    </source>
</reference>
<protein>
    <submittedName>
        <fullName evidence="3">Uncharacterized protein</fullName>
    </submittedName>
</protein>